<dbReference type="HOGENOM" id="CLU_2555506_0_0_10"/>
<name>F0F5M4_9BACT</name>
<evidence type="ECO:0000313" key="1">
    <source>
        <dbReference type="EMBL" id="EGC20643.1"/>
    </source>
</evidence>
<dbReference type="OrthoDB" id="1077197at2"/>
<protein>
    <submittedName>
        <fullName evidence="1">Uncharacterized protein</fullName>
    </submittedName>
</protein>
<dbReference type="Proteomes" id="UP000005697">
    <property type="component" value="Unassembled WGS sequence"/>
</dbReference>
<keyword evidence="2" id="KW-1185">Reference proteome</keyword>
<proteinExistence type="predicted"/>
<comment type="caution">
    <text evidence="1">The sequence shown here is derived from an EMBL/GenBank/DDBJ whole genome shotgun (WGS) entry which is preliminary data.</text>
</comment>
<dbReference type="STRING" id="888743.HMPREF9141_0890"/>
<gene>
    <name evidence="1" type="ORF">HMPREF9141_0890</name>
</gene>
<organism evidence="1 2">
    <name type="scientific">Prevotella multiformis DSM 16608</name>
    <dbReference type="NCBI Taxonomy" id="888743"/>
    <lineage>
        <taxon>Bacteria</taxon>
        <taxon>Pseudomonadati</taxon>
        <taxon>Bacteroidota</taxon>
        <taxon>Bacteroidia</taxon>
        <taxon>Bacteroidales</taxon>
        <taxon>Prevotellaceae</taxon>
        <taxon>Prevotella</taxon>
    </lineage>
</organism>
<sequence length="80" mass="9405">MITKDSIEEAYCFFHQKYQVYAFSHSERQKDDIEYAVSSYVDSMNPELYAKLAAGKKDFLLTHPRFAEDMKEALEKLTLE</sequence>
<accession>F0F5M4</accession>
<dbReference type="AlphaFoldDB" id="F0F5M4"/>
<dbReference type="EMBL" id="AEWX01000013">
    <property type="protein sequence ID" value="EGC20643.1"/>
    <property type="molecule type" value="Genomic_DNA"/>
</dbReference>
<dbReference type="RefSeq" id="WP_007368423.1">
    <property type="nucleotide sequence ID" value="NZ_GL872283.1"/>
</dbReference>
<evidence type="ECO:0000313" key="2">
    <source>
        <dbReference type="Proteomes" id="UP000005697"/>
    </source>
</evidence>
<reference evidence="1 2" key="1">
    <citation type="submission" date="2011-01" db="EMBL/GenBank/DDBJ databases">
        <authorList>
            <person name="Muzny D."/>
            <person name="Qin X."/>
            <person name="Deng J."/>
            <person name="Jiang H."/>
            <person name="Liu Y."/>
            <person name="Qu J."/>
            <person name="Song X.-Z."/>
            <person name="Zhang L."/>
            <person name="Thornton R."/>
            <person name="Coyle M."/>
            <person name="Francisco L."/>
            <person name="Jackson L."/>
            <person name="Javaid M."/>
            <person name="Korchina V."/>
            <person name="Kovar C."/>
            <person name="Mata R."/>
            <person name="Mathew T."/>
            <person name="Ngo R."/>
            <person name="Nguyen L."/>
            <person name="Nguyen N."/>
            <person name="Okwuonu G."/>
            <person name="Ongeri F."/>
            <person name="Pham C."/>
            <person name="Simmons D."/>
            <person name="Wilczek-Boney K."/>
            <person name="Hale W."/>
            <person name="Jakkamsetti A."/>
            <person name="Pham P."/>
            <person name="Ruth R."/>
            <person name="San Lucas F."/>
            <person name="Warren J."/>
            <person name="Zhang J."/>
            <person name="Zhao Z."/>
            <person name="Zhou C."/>
            <person name="Zhu D."/>
            <person name="Lee S."/>
            <person name="Bess C."/>
            <person name="Blankenburg K."/>
            <person name="Forbes L."/>
            <person name="Fu Q."/>
            <person name="Gubbala S."/>
            <person name="Hirani K."/>
            <person name="Jayaseelan J.C."/>
            <person name="Lara F."/>
            <person name="Munidasa M."/>
            <person name="Palculict T."/>
            <person name="Patil S."/>
            <person name="Pu L.-L."/>
            <person name="Saada N."/>
            <person name="Tang L."/>
            <person name="Weissenberger G."/>
            <person name="Zhu Y."/>
            <person name="Hemphill L."/>
            <person name="Shang Y."/>
            <person name="Youmans B."/>
            <person name="Ayvaz T."/>
            <person name="Ross M."/>
            <person name="Santibanez J."/>
            <person name="Aqrawi P."/>
            <person name="Gross S."/>
            <person name="Joshi V."/>
            <person name="Fowler G."/>
            <person name="Nazareth L."/>
            <person name="Reid J."/>
            <person name="Worley K."/>
            <person name="Petrosino J."/>
            <person name="Highlander S."/>
            <person name="Gibbs R."/>
        </authorList>
    </citation>
    <scope>NUCLEOTIDE SEQUENCE [LARGE SCALE GENOMIC DNA]</scope>
    <source>
        <strain evidence="1 2">DSM 16608</strain>
    </source>
</reference>